<feature type="transmembrane region" description="Helical" evidence="1">
    <location>
        <begin position="7"/>
        <end position="27"/>
    </location>
</feature>
<evidence type="ECO:0000256" key="1">
    <source>
        <dbReference type="SAM" id="Phobius"/>
    </source>
</evidence>
<keyword evidence="1" id="KW-0472">Membrane</keyword>
<accession>A0A2P2NBB8</accession>
<name>A0A2P2NBB8_RHIMU</name>
<keyword evidence="1" id="KW-0812">Transmembrane</keyword>
<protein>
    <submittedName>
        <fullName evidence="2">Uncharacterized protein</fullName>
    </submittedName>
</protein>
<sequence>MHHFKSSLFVFATNLWLASVNYSHYLIPLLPLYNILNFQLCIPVFFASHFLLITIITRYISSMRLLPHCVFGV</sequence>
<keyword evidence="1" id="KW-1133">Transmembrane helix</keyword>
<organism evidence="2">
    <name type="scientific">Rhizophora mucronata</name>
    <name type="common">Asiatic mangrove</name>
    <dbReference type="NCBI Taxonomy" id="61149"/>
    <lineage>
        <taxon>Eukaryota</taxon>
        <taxon>Viridiplantae</taxon>
        <taxon>Streptophyta</taxon>
        <taxon>Embryophyta</taxon>
        <taxon>Tracheophyta</taxon>
        <taxon>Spermatophyta</taxon>
        <taxon>Magnoliopsida</taxon>
        <taxon>eudicotyledons</taxon>
        <taxon>Gunneridae</taxon>
        <taxon>Pentapetalae</taxon>
        <taxon>rosids</taxon>
        <taxon>fabids</taxon>
        <taxon>Malpighiales</taxon>
        <taxon>Rhizophoraceae</taxon>
        <taxon>Rhizophora</taxon>
    </lineage>
</organism>
<reference evidence="2" key="1">
    <citation type="submission" date="2018-02" db="EMBL/GenBank/DDBJ databases">
        <title>Rhizophora mucronata_Transcriptome.</title>
        <authorList>
            <person name="Meera S.P."/>
            <person name="Sreeshan A."/>
            <person name="Augustine A."/>
        </authorList>
    </citation>
    <scope>NUCLEOTIDE SEQUENCE</scope>
    <source>
        <tissue evidence="2">Leaf</tissue>
    </source>
</reference>
<proteinExistence type="predicted"/>
<feature type="transmembrane region" description="Helical" evidence="1">
    <location>
        <begin position="33"/>
        <end position="56"/>
    </location>
</feature>
<dbReference type="AlphaFoldDB" id="A0A2P2NBB8"/>
<dbReference type="EMBL" id="GGEC01059279">
    <property type="protein sequence ID" value="MBX39763.1"/>
    <property type="molecule type" value="Transcribed_RNA"/>
</dbReference>
<evidence type="ECO:0000313" key="2">
    <source>
        <dbReference type="EMBL" id="MBX39763.1"/>
    </source>
</evidence>